<dbReference type="KEGG" id="ndk:I601_2660"/>
<keyword evidence="1" id="KW-0812">Transmembrane</keyword>
<sequence length="219" mass="24891">MDLLADHWLEALGWSGSALLVFSLMQQRVLRFRVLNLSAGLALLIFNALIQVWPMVGLNAATSAINIWFLVRLLGQRHDDHAFEVIEVGAADTYLQHVLRTHKSDIVRFQPDFDCRPDPAQDHVFLILRGDETVGVVVVRRVGVVAHVRLDYVTRRYRDFTPGEFVWRRSDVLCALGFRQVRTAPQTLGAYYDHLGFRREGDVHVLDLDPAECAERSAS</sequence>
<proteinExistence type="predicted"/>
<accession>A0A1A9GLV6</accession>
<evidence type="ECO:0000256" key="1">
    <source>
        <dbReference type="SAM" id="Phobius"/>
    </source>
</evidence>
<keyword evidence="1" id="KW-1133">Transmembrane helix</keyword>
<feature type="transmembrane region" description="Helical" evidence="1">
    <location>
        <begin position="32"/>
        <end position="50"/>
    </location>
</feature>
<organism evidence="2 3">
    <name type="scientific">Nocardioides dokdonensis FR1436</name>
    <dbReference type="NCBI Taxonomy" id="1300347"/>
    <lineage>
        <taxon>Bacteria</taxon>
        <taxon>Bacillati</taxon>
        <taxon>Actinomycetota</taxon>
        <taxon>Actinomycetes</taxon>
        <taxon>Propionibacteriales</taxon>
        <taxon>Nocardioidaceae</taxon>
        <taxon>Nocardioides</taxon>
    </lineage>
</organism>
<keyword evidence="3" id="KW-1185">Reference proteome</keyword>
<keyword evidence="1" id="KW-0472">Membrane</keyword>
<evidence type="ECO:0000313" key="2">
    <source>
        <dbReference type="EMBL" id="ANH39076.1"/>
    </source>
</evidence>
<reference evidence="2 3" key="1">
    <citation type="submission" date="2016-03" db="EMBL/GenBank/DDBJ databases">
        <title>Complete genome sequence of a soil Actinobacterium, Nocardioides dokdonensis FR1436.</title>
        <authorList>
            <person name="Kwon S.-K."/>
            <person name="Kim K."/>
            <person name="Kim J.F."/>
        </authorList>
    </citation>
    <scope>NUCLEOTIDE SEQUENCE [LARGE SCALE GENOMIC DNA]</scope>
    <source>
        <strain evidence="2 3">FR1436</strain>
    </source>
</reference>
<gene>
    <name evidence="2" type="ORF">I601_2660</name>
</gene>
<dbReference type="STRING" id="1300347.I601_2660"/>
<dbReference type="EMBL" id="CP015079">
    <property type="protein sequence ID" value="ANH39076.1"/>
    <property type="molecule type" value="Genomic_DNA"/>
</dbReference>
<protein>
    <recommendedName>
        <fullName evidence="4">N-acetyltransferase domain-containing protein</fullName>
    </recommendedName>
</protein>
<dbReference type="PATRIC" id="fig|1300347.3.peg.2652"/>
<dbReference type="AlphaFoldDB" id="A0A1A9GLV6"/>
<name>A0A1A9GLV6_9ACTN</name>
<evidence type="ECO:0000313" key="3">
    <source>
        <dbReference type="Proteomes" id="UP000077868"/>
    </source>
</evidence>
<evidence type="ECO:0008006" key="4">
    <source>
        <dbReference type="Google" id="ProtNLM"/>
    </source>
</evidence>
<dbReference type="Proteomes" id="UP000077868">
    <property type="component" value="Chromosome"/>
</dbReference>
<dbReference type="RefSeq" id="WP_218917667.1">
    <property type="nucleotide sequence ID" value="NZ_CP015079.1"/>
</dbReference>